<feature type="transmembrane region" description="Helical" evidence="6">
    <location>
        <begin position="289"/>
        <end position="309"/>
    </location>
</feature>
<evidence type="ECO:0000256" key="1">
    <source>
        <dbReference type="ARBA" id="ARBA00004651"/>
    </source>
</evidence>
<evidence type="ECO:0000256" key="2">
    <source>
        <dbReference type="ARBA" id="ARBA00022475"/>
    </source>
</evidence>
<dbReference type="Proteomes" id="UP001293718">
    <property type="component" value="Unassembled WGS sequence"/>
</dbReference>
<feature type="transmembrane region" description="Helical" evidence="6">
    <location>
        <begin position="38"/>
        <end position="61"/>
    </location>
</feature>
<keyword evidence="4 6" id="KW-1133">Transmembrane helix</keyword>
<name>A0ABU5IBN1_9BURK</name>
<keyword evidence="3 6" id="KW-0812">Transmembrane</keyword>
<evidence type="ECO:0000313" key="7">
    <source>
        <dbReference type="EMBL" id="MDZ5456507.1"/>
    </source>
</evidence>
<feature type="transmembrane region" description="Helical" evidence="6">
    <location>
        <begin position="379"/>
        <end position="400"/>
    </location>
</feature>
<dbReference type="PANTHER" id="PTHR30250">
    <property type="entry name" value="PST FAMILY PREDICTED COLANIC ACID TRANSPORTER"/>
    <property type="match status" value="1"/>
</dbReference>
<proteinExistence type="predicted"/>
<feature type="transmembrane region" description="Helical" evidence="6">
    <location>
        <begin position="321"/>
        <end position="344"/>
    </location>
</feature>
<feature type="transmembrane region" description="Helical" evidence="6">
    <location>
        <begin position="81"/>
        <end position="101"/>
    </location>
</feature>
<evidence type="ECO:0000256" key="5">
    <source>
        <dbReference type="ARBA" id="ARBA00023136"/>
    </source>
</evidence>
<sequence length="418" mass="42627">MSLAGLARGASLNLIARAATVALGLALMVHVARLGPAVQGAFALFVAVESLLLTLGSGFGLALARRISHHREPPAAGLRRWLAVCVAFGAAASLVLLAGSLAADRPPYDRLGLMALVAPLLLLVPTATGLWLGQGRMAPLNLPQVASPALVLLALLLLPVGGSTDLLGPVLVAWVAAKALVGLATAGAALRETRADAAADAPWGGLRRDARFVVEIGITNVVSLLNYRVTLFLVERNEGLAAAGVYSVAVQVAELLWLLSSALTISAYHRIGQPDSRAAARTALHAARMNVALAAGAAPLLWGAAALALPRVLGEAYAGALLPLAALLPGIAAYAAASSLSAFFTNHLGRPHLSGLIAALSLALNTLGCLLVVPRFGAFGAAASTSAAYLGAIGVALWLFRRAAREAQAQEAPGEPRQ</sequence>
<feature type="transmembrane region" description="Helical" evidence="6">
    <location>
        <begin position="145"/>
        <end position="164"/>
    </location>
</feature>
<organism evidence="7 8">
    <name type="scientific">Azohydromonas lata</name>
    <dbReference type="NCBI Taxonomy" id="45677"/>
    <lineage>
        <taxon>Bacteria</taxon>
        <taxon>Pseudomonadati</taxon>
        <taxon>Pseudomonadota</taxon>
        <taxon>Betaproteobacteria</taxon>
        <taxon>Burkholderiales</taxon>
        <taxon>Sphaerotilaceae</taxon>
        <taxon>Azohydromonas</taxon>
    </lineage>
</organism>
<dbReference type="RefSeq" id="WP_322465037.1">
    <property type="nucleotide sequence ID" value="NZ_JAXOJX010000009.1"/>
</dbReference>
<accession>A0ABU5IBN1</accession>
<keyword evidence="2" id="KW-1003">Cell membrane</keyword>
<dbReference type="PANTHER" id="PTHR30250:SF11">
    <property type="entry name" value="O-ANTIGEN TRANSPORTER-RELATED"/>
    <property type="match status" value="1"/>
</dbReference>
<reference evidence="7 8" key="1">
    <citation type="submission" date="2023-11" db="EMBL/GenBank/DDBJ databases">
        <title>Draft genome of Azohydromonas lata strain H1 (DSM1123), a polyhydroxyalkanoate producer.</title>
        <authorList>
            <person name="Traversa D."/>
            <person name="D'Addabbo P."/>
            <person name="Pazzani C."/>
            <person name="Manzari C."/>
            <person name="Chiara M."/>
            <person name="Scrascia M."/>
        </authorList>
    </citation>
    <scope>NUCLEOTIDE SEQUENCE [LARGE SCALE GENOMIC DNA]</scope>
    <source>
        <strain evidence="7 8">H1</strain>
    </source>
</reference>
<feature type="transmembrane region" description="Helical" evidence="6">
    <location>
        <begin position="170"/>
        <end position="191"/>
    </location>
</feature>
<evidence type="ECO:0000256" key="4">
    <source>
        <dbReference type="ARBA" id="ARBA00022989"/>
    </source>
</evidence>
<keyword evidence="8" id="KW-1185">Reference proteome</keyword>
<evidence type="ECO:0000256" key="3">
    <source>
        <dbReference type="ARBA" id="ARBA00022692"/>
    </source>
</evidence>
<feature type="transmembrane region" description="Helical" evidence="6">
    <location>
        <begin position="356"/>
        <end position="373"/>
    </location>
</feature>
<evidence type="ECO:0000256" key="6">
    <source>
        <dbReference type="SAM" id="Phobius"/>
    </source>
</evidence>
<feature type="transmembrane region" description="Helical" evidence="6">
    <location>
        <begin position="113"/>
        <end position="133"/>
    </location>
</feature>
<feature type="transmembrane region" description="Helical" evidence="6">
    <location>
        <begin position="212"/>
        <end position="234"/>
    </location>
</feature>
<dbReference type="EMBL" id="JAXOJX010000009">
    <property type="protein sequence ID" value="MDZ5456507.1"/>
    <property type="molecule type" value="Genomic_DNA"/>
</dbReference>
<feature type="transmembrane region" description="Helical" evidence="6">
    <location>
        <begin position="240"/>
        <end position="268"/>
    </location>
</feature>
<protein>
    <submittedName>
        <fullName evidence="7">Teichoic acid transporter</fullName>
    </submittedName>
</protein>
<dbReference type="InterPro" id="IPR050833">
    <property type="entry name" value="Poly_Biosynth_Transport"/>
</dbReference>
<evidence type="ECO:0000313" key="8">
    <source>
        <dbReference type="Proteomes" id="UP001293718"/>
    </source>
</evidence>
<comment type="subcellular location">
    <subcellularLocation>
        <location evidence="1">Cell membrane</location>
        <topology evidence="1">Multi-pass membrane protein</topology>
    </subcellularLocation>
</comment>
<comment type="caution">
    <text evidence="7">The sequence shown here is derived from an EMBL/GenBank/DDBJ whole genome shotgun (WGS) entry which is preliminary data.</text>
</comment>
<feature type="transmembrane region" description="Helical" evidence="6">
    <location>
        <begin position="12"/>
        <end position="32"/>
    </location>
</feature>
<gene>
    <name evidence="7" type="ORF">SM757_07955</name>
</gene>
<keyword evidence="5 6" id="KW-0472">Membrane</keyword>